<dbReference type="InterPro" id="IPR007592">
    <property type="entry name" value="GEBP"/>
</dbReference>
<dbReference type="Proteomes" id="UP000188268">
    <property type="component" value="Unassembled WGS sequence"/>
</dbReference>
<evidence type="ECO:0000259" key="3">
    <source>
        <dbReference type="Pfam" id="PF04504"/>
    </source>
</evidence>
<dbReference type="PANTHER" id="PTHR31662">
    <property type="entry name" value="BNAANNG10740D PROTEIN-RELATED"/>
    <property type="match status" value="1"/>
</dbReference>
<comment type="caution">
    <text evidence="4">The sequence shown here is derived from an EMBL/GenBank/DDBJ whole genome shotgun (WGS) entry which is preliminary data.</text>
</comment>
<dbReference type="Gramene" id="OMO57337">
    <property type="protein sequence ID" value="OMO57337"/>
    <property type="gene ID" value="CCACVL1_25821"/>
</dbReference>
<evidence type="ECO:0000256" key="1">
    <source>
        <dbReference type="ARBA" id="ARBA00010820"/>
    </source>
</evidence>
<dbReference type="STRING" id="210143.A0A1R3GH02"/>
<dbReference type="GO" id="GO:0006355">
    <property type="term" value="P:regulation of DNA-templated transcription"/>
    <property type="evidence" value="ECO:0007669"/>
    <property type="project" value="InterPro"/>
</dbReference>
<protein>
    <recommendedName>
        <fullName evidence="3">Glabrous enhancer-binding protein-like DBD domain-containing protein</fullName>
    </recommendedName>
</protein>
<evidence type="ECO:0000256" key="2">
    <source>
        <dbReference type="SAM" id="MobiDB-lite"/>
    </source>
</evidence>
<dbReference type="Pfam" id="PF04504">
    <property type="entry name" value="GeBP-like_DBD"/>
    <property type="match status" value="1"/>
</dbReference>
<evidence type="ECO:0000313" key="4">
    <source>
        <dbReference type="EMBL" id="OMO57337.1"/>
    </source>
</evidence>
<keyword evidence="5" id="KW-1185">Reference proteome</keyword>
<organism evidence="4 5">
    <name type="scientific">Corchorus capsularis</name>
    <name type="common">Jute</name>
    <dbReference type="NCBI Taxonomy" id="210143"/>
    <lineage>
        <taxon>Eukaryota</taxon>
        <taxon>Viridiplantae</taxon>
        <taxon>Streptophyta</taxon>
        <taxon>Embryophyta</taxon>
        <taxon>Tracheophyta</taxon>
        <taxon>Spermatophyta</taxon>
        <taxon>Magnoliopsida</taxon>
        <taxon>eudicotyledons</taxon>
        <taxon>Gunneridae</taxon>
        <taxon>Pentapetalae</taxon>
        <taxon>rosids</taxon>
        <taxon>malvids</taxon>
        <taxon>Malvales</taxon>
        <taxon>Malvaceae</taxon>
        <taxon>Grewioideae</taxon>
        <taxon>Apeibeae</taxon>
        <taxon>Corchorus</taxon>
    </lineage>
</organism>
<dbReference type="InterPro" id="IPR053932">
    <property type="entry name" value="GeBP-like_DBD"/>
</dbReference>
<feature type="domain" description="Glabrous enhancer-binding protein-like DBD" evidence="3">
    <location>
        <begin position="104"/>
        <end position="148"/>
    </location>
</feature>
<comment type="similarity">
    <text evidence="1">Belongs to the GeBP family.</text>
</comment>
<reference evidence="4 5" key="1">
    <citation type="submission" date="2013-09" db="EMBL/GenBank/DDBJ databases">
        <title>Corchorus capsularis genome sequencing.</title>
        <authorList>
            <person name="Alam M."/>
            <person name="Haque M.S."/>
            <person name="Islam M.S."/>
            <person name="Emdad E.M."/>
            <person name="Islam M.M."/>
            <person name="Ahmed B."/>
            <person name="Halim A."/>
            <person name="Hossen Q.M.M."/>
            <person name="Hossain M.Z."/>
            <person name="Ahmed R."/>
            <person name="Khan M.M."/>
            <person name="Islam R."/>
            <person name="Rashid M.M."/>
            <person name="Khan S.A."/>
            <person name="Rahman M.S."/>
            <person name="Alam M."/>
        </authorList>
    </citation>
    <scope>NUCLEOTIDE SEQUENCE [LARGE SCALE GENOMIC DNA]</scope>
    <source>
        <strain evidence="5">cv. CVL-1</strain>
        <tissue evidence="4">Whole seedling</tissue>
    </source>
</reference>
<feature type="compositionally biased region" description="Polar residues" evidence="2">
    <location>
        <begin position="80"/>
        <end position="91"/>
    </location>
</feature>
<proteinExistence type="inferred from homology"/>
<dbReference type="EMBL" id="AWWV01014379">
    <property type="protein sequence ID" value="OMO57337.1"/>
    <property type="molecule type" value="Genomic_DNA"/>
</dbReference>
<dbReference type="GO" id="GO:0005634">
    <property type="term" value="C:nucleus"/>
    <property type="evidence" value="ECO:0007669"/>
    <property type="project" value="TreeGrafter"/>
</dbReference>
<feature type="region of interest" description="Disordered" evidence="2">
    <location>
        <begin position="150"/>
        <end position="183"/>
    </location>
</feature>
<accession>A0A1R3GH02</accession>
<feature type="compositionally biased region" description="Basic and acidic residues" evidence="2">
    <location>
        <begin position="97"/>
        <end position="106"/>
    </location>
</feature>
<dbReference type="AlphaFoldDB" id="A0A1R3GH02"/>
<name>A0A1R3GH02_COCAP</name>
<gene>
    <name evidence="4" type="ORF">CCACVL1_25821</name>
</gene>
<feature type="region of interest" description="Disordered" evidence="2">
    <location>
        <begin position="1"/>
        <end position="106"/>
    </location>
</feature>
<sequence>MAGKPTKNPPPKDQESSSSNGGEEEEEESKTGTQNTPQTKPVEEEGDGKSGGGDSDGESEFESDAGMAAKKSQEAIGTKMISNSKAAQTPSVAAGKRGRESDLAVADKVRRLRKKYRNLAERSNNGKDLLFSKAHDKKLYQLSKRIWGAKDTDEDMEDPKEKDLNLSDIVNNKSKSGSGGIDTGTGTAMVDFNRTEEMVLKDCMTRLTAEKRANMEKKLKVIQLESYLKRSRLIRKLVKSTLHAYKSK</sequence>
<dbReference type="OrthoDB" id="1093161at2759"/>
<evidence type="ECO:0000313" key="5">
    <source>
        <dbReference type="Proteomes" id="UP000188268"/>
    </source>
</evidence>